<evidence type="ECO:0008006" key="5">
    <source>
        <dbReference type="Google" id="ProtNLM"/>
    </source>
</evidence>
<keyword evidence="2" id="KW-0732">Signal</keyword>
<organism evidence="3 4">
    <name type="scientific">Caenorhabditis angaria</name>
    <dbReference type="NCBI Taxonomy" id="860376"/>
    <lineage>
        <taxon>Eukaryota</taxon>
        <taxon>Metazoa</taxon>
        <taxon>Ecdysozoa</taxon>
        <taxon>Nematoda</taxon>
        <taxon>Chromadorea</taxon>
        <taxon>Rhabditida</taxon>
        <taxon>Rhabditina</taxon>
        <taxon>Rhabditomorpha</taxon>
        <taxon>Rhabditoidea</taxon>
        <taxon>Rhabditidae</taxon>
        <taxon>Peloderinae</taxon>
        <taxon>Caenorhabditis</taxon>
    </lineage>
</organism>
<dbReference type="Proteomes" id="UP001152747">
    <property type="component" value="Unassembled WGS sequence"/>
</dbReference>
<feature type="chain" id="PRO_5040319180" description="Thioredoxin domain-containing protein" evidence="2">
    <location>
        <begin position="19"/>
        <end position="276"/>
    </location>
</feature>
<gene>
    <name evidence="3" type="ORF">CAMP_LOCUS9647</name>
</gene>
<protein>
    <recommendedName>
        <fullName evidence="5">Thioredoxin domain-containing protein</fullName>
    </recommendedName>
</protein>
<name>A0A9P1N3X6_9PELO</name>
<feature type="signal peptide" evidence="2">
    <location>
        <begin position="1"/>
        <end position="18"/>
    </location>
</feature>
<reference evidence="3" key="1">
    <citation type="submission" date="2022-11" db="EMBL/GenBank/DDBJ databases">
        <authorList>
            <person name="Kikuchi T."/>
        </authorList>
    </citation>
    <scope>NUCLEOTIDE SEQUENCE</scope>
    <source>
        <strain evidence="3">PS1010</strain>
    </source>
</reference>
<keyword evidence="1" id="KW-1133">Transmembrane helix</keyword>
<evidence type="ECO:0000313" key="3">
    <source>
        <dbReference type="EMBL" id="CAI5447010.1"/>
    </source>
</evidence>
<keyword evidence="1" id="KW-0472">Membrane</keyword>
<evidence type="ECO:0000313" key="4">
    <source>
        <dbReference type="Proteomes" id="UP001152747"/>
    </source>
</evidence>
<sequence>MLVCWILLISAILLDADSLPGCHPISTTTKYQDALFVFVYDRTSDASISDAKRYIFKQISCHIPRADNLVFYVLEYAKMQGRTVSETGFVDSDGAADELETAYKTGSEDPLPCERYNKTIHEFKNYEKVKNHKNIKYIMFFQTSSACLNNLVVAEENRHIIFYHKPAEFLLLDKNGILKIDRSAKNATDGLVKFVDRIIAKNLIAIQEPVTSTAIPRKEEEKTKEVETPIETWIFGSFDVILFCALLASTIFIFLKKRKMKPNLQSSKKTSSFSKK</sequence>
<feature type="transmembrane region" description="Helical" evidence="1">
    <location>
        <begin position="233"/>
        <end position="255"/>
    </location>
</feature>
<accession>A0A9P1N3X6</accession>
<evidence type="ECO:0000256" key="1">
    <source>
        <dbReference type="SAM" id="Phobius"/>
    </source>
</evidence>
<comment type="caution">
    <text evidence="3">The sequence shown here is derived from an EMBL/GenBank/DDBJ whole genome shotgun (WGS) entry which is preliminary data.</text>
</comment>
<evidence type="ECO:0000256" key="2">
    <source>
        <dbReference type="SAM" id="SignalP"/>
    </source>
</evidence>
<proteinExistence type="predicted"/>
<keyword evidence="1" id="KW-0812">Transmembrane</keyword>
<keyword evidence="4" id="KW-1185">Reference proteome</keyword>
<dbReference type="EMBL" id="CANHGI010000004">
    <property type="protein sequence ID" value="CAI5447010.1"/>
    <property type="molecule type" value="Genomic_DNA"/>
</dbReference>
<dbReference type="AlphaFoldDB" id="A0A9P1N3X6"/>